<dbReference type="AlphaFoldDB" id="A0A9Q5I4I2"/>
<dbReference type="SUPFAM" id="SSF53474">
    <property type="entry name" value="alpha/beta-Hydrolases"/>
    <property type="match status" value="1"/>
</dbReference>
<dbReference type="OrthoDB" id="94039at2759"/>
<dbReference type="Gene3D" id="3.40.50.1820">
    <property type="entry name" value="alpha/beta hydrolase"/>
    <property type="match status" value="1"/>
</dbReference>
<dbReference type="InterPro" id="IPR029058">
    <property type="entry name" value="AB_hydrolase_fold"/>
</dbReference>
<feature type="transmembrane region" description="Helical" evidence="1">
    <location>
        <begin position="705"/>
        <end position="726"/>
    </location>
</feature>
<feature type="transmembrane region" description="Helical" evidence="1">
    <location>
        <begin position="664"/>
        <end position="685"/>
    </location>
</feature>
<evidence type="ECO:0000259" key="2">
    <source>
        <dbReference type="Pfam" id="PF12697"/>
    </source>
</evidence>
<dbReference type="Proteomes" id="UP000757232">
    <property type="component" value="Unassembled WGS sequence"/>
</dbReference>
<sequence length="888" mass="99620">MRNFYLLPSSPRPYDSVRPRELLPLREPPASLLLYPPVLPAEARARPRDVSPISREFALSTHVIPAAYPRVTPLIHLPSASLVDIIHSDSSTLSKEERKKVARKVTEEIVSLRERCTKNEEGFLSDEREDRLLWNCVTRYYRKSGSSESSGKRSITLLLLHANGLPKETWEPFLRHLITSVDNLRNGLVSVDEIWSLEATQHGDAALINEGKLGAVYDWHDQSRDILNFLSRYLPSRNDALRTDLPVHLPRVSSQDECTRLKDGFTGERTLVGIGHSMGGATVTLAAITRPALFSSLILVDPVITPPYIKRGPLTEARAFGAVQRRHTWKNREEARKLFAANPFFAAWDPEVLDNYVQYALAFVGDDAGNGVKLKMPGVQEAVVFAESRTGSEIFERLKDLDPCVALHWIMAGKGSWITGSEAATCEVVWQRPANSSNTQLASEHLIVQQAPKELAREVHEATYMLSPLKKYRSPSNHSDSDSTQQAVYAWINQFSVSQFGVHGYLISTLSSLVPRIDQCPSTLLFATSSSSAVIVWIPFVDMASESQSTTIVAPSQIDSTKFWKTDQRWHRVYVCLTWMLDTAHQVLLLLYTYGVFVKGIIDAAYYIRFPKYNHVSATFGDANTYERFPRRTMTNTGILAAIVDAMVQIIFVRRAWYLSQRSIILTGLLSIAVLGQFTMNVVYYGLIYNETELFQLSEYLDIEKALNCVIAFTDTLLSVVLIWLLRKSRSGFQRSDSIINRLIMYTVGSGFVTSIWMVMALVGVGVAPHSLIYALADMVLPKLYLNCMLASLNARSSLRAVNDNQVDGMNIRFQDLSTTSAGRVNFTADTSRKNSQPRVIECRVDIDVDSGTDQQKVKSNLSYSVLTLFLIRIPPLYCKGRAELSPI</sequence>
<reference evidence="4" key="1">
    <citation type="submission" date="2016-06" db="EMBL/GenBank/DDBJ databases">
        <title>Draft Genome sequence of the fungus Inonotus baumii.</title>
        <authorList>
            <person name="Zhu H."/>
            <person name="Lin W."/>
        </authorList>
    </citation>
    <scope>NUCLEOTIDE SEQUENCE</scope>
    <source>
        <strain evidence="4">821</strain>
    </source>
</reference>
<proteinExistence type="predicted"/>
<dbReference type="PANTHER" id="PTHR40465:SF1">
    <property type="entry name" value="DUF6534 DOMAIN-CONTAINING PROTEIN"/>
    <property type="match status" value="1"/>
</dbReference>
<gene>
    <name evidence="4" type="ORF">A7U60_g1112</name>
</gene>
<name>A0A9Q5I4I2_SANBA</name>
<dbReference type="Pfam" id="PF12697">
    <property type="entry name" value="Abhydrolase_6"/>
    <property type="match status" value="1"/>
</dbReference>
<keyword evidence="1" id="KW-0812">Transmembrane</keyword>
<keyword evidence="5" id="KW-1185">Reference proteome</keyword>
<organism evidence="4 5">
    <name type="scientific">Sanghuangporus baumii</name>
    <name type="common">Phellinus baumii</name>
    <dbReference type="NCBI Taxonomy" id="108892"/>
    <lineage>
        <taxon>Eukaryota</taxon>
        <taxon>Fungi</taxon>
        <taxon>Dikarya</taxon>
        <taxon>Basidiomycota</taxon>
        <taxon>Agaricomycotina</taxon>
        <taxon>Agaricomycetes</taxon>
        <taxon>Hymenochaetales</taxon>
        <taxon>Hymenochaetaceae</taxon>
        <taxon>Sanghuangporus</taxon>
    </lineage>
</organism>
<evidence type="ECO:0000259" key="3">
    <source>
        <dbReference type="Pfam" id="PF20152"/>
    </source>
</evidence>
<accession>A0A9Q5I4I2</accession>
<dbReference type="Pfam" id="PF20152">
    <property type="entry name" value="DUF6534"/>
    <property type="match status" value="1"/>
</dbReference>
<feature type="transmembrane region" description="Helical" evidence="1">
    <location>
        <begin position="634"/>
        <end position="652"/>
    </location>
</feature>
<evidence type="ECO:0008006" key="6">
    <source>
        <dbReference type="Google" id="ProtNLM"/>
    </source>
</evidence>
<dbReference type="InterPro" id="IPR000073">
    <property type="entry name" value="AB_hydrolase_1"/>
</dbReference>
<keyword evidence="1" id="KW-0472">Membrane</keyword>
<evidence type="ECO:0000313" key="4">
    <source>
        <dbReference type="EMBL" id="OCB91613.1"/>
    </source>
</evidence>
<protein>
    <recommendedName>
        <fullName evidence="6">AB hydrolase-1 domain-containing protein</fullName>
    </recommendedName>
</protein>
<dbReference type="InterPro" id="IPR045339">
    <property type="entry name" value="DUF6534"/>
</dbReference>
<evidence type="ECO:0000313" key="5">
    <source>
        <dbReference type="Proteomes" id="UP000757232"/>
    </source>
</evidence>
<feature type="domain" description="DUF6534" evidence="3">
    <location>
        <begin position="712"/>
        <end position="798"/>
    </location>
</feature>
<dbReference type="PANTHER" id="PTHR40465">
    <property type="entry name" value="CHROMOSOME 1, WHOLE GENOME SHOTGUN SEQUENCE"/>
    <property type="match status" value="1"/>
</dbReference>
<comment type="caution">
    <text evidence="4">The sequence shown here is derived from an EMBL/GenBank/DDBJ whole genome shotgun (WGS) entry which is preliminary data.</text>
</comment>
<keyword evidence="1" id="KW-1133">Transmembrane helix</keyword>
<feature type="transmembrane region" description="Helical" evidence="1">
    <location>
        <begin position="746"/>
        <end position="767"/>
    </location>
</feature>
<dbReference type="EMBL" id="LNZH02000077">
    <property type="protein sequence ID" value="OCB91613.1"/>
    <property type="molecule type" value="Genomic_DNA"/>
</dbReference>
<feature type="domain" description="AB hydrolase-1" evidence="2">
    <location>
        <begin position="157"/>
        <end position="407"/>
    </location>
</feature>
<evidence type="ECO:0000256" key="1">
    <source>
        <dbReference type="SAM" id="Phobius"/>
    </source>
</evidence>